<sequence>MGDGDLCGARPSSVMVTGGGETTGADDVDAKEQGVKAINSSKKVFLYLEKDAFGEDFLDNKLKPFYKSDPIPETNDTDVKFVVGNNFDEIILNESIDALLEIPVDIERTMVALYKFIKKHAAIPFKLEKPASSTTSKSSTSKVGVKREPGNVKDEL</sequence>
<dbReference type="GO" id="GO:0003756">
    <property type="term" value="F:protein disulfide isomerase activity"/>
    <property type="evidence" value="ECO:0007669"/>
    <property type="project" value="TreeGrafter"/>
</dbReference>
<comment type="caution">
    <text evidence="3">The sequence shown here is derived from an EMBL/GenBank/DDBJ whole genome shotgun (WGS) entry which is preliminary data.</text>
</comment>
<dbReference type="Gene3D" id="3.40.30.10">
    <property type="entry name" value="Glutaredoxin"/>
    <property type="match status" value="1"/>
</dbReference>
<dbReference type="AlphaFoldDB" id="A0AAE1SJ45"/>
<evidence type="ECO:0000313" key="4">
    <source>
        <dbReference type="Proteomes" id="UP001291623"/>
    </source>
</evidence>
<dbReference type="PANTHER" id="PTHR18929">
    <property type="entry name" value="PROTEIN DISULFIDE ISOMERASE"/>
    <property type="match status" value="1"/>
</dbReference>
<dbReference type="GO" id="GO:0034976">
    <property type="term" value="P:response to endoplasmic reticulum stress"/>
    <property type="evidence" value="ECO:0007669"/>
    <property type="project" value="TreeGrafter"/>
</dbReference>
<evidence type="ECO:0000256" key="2">
    <source>
        <dbReference type="SAM" id="MobiDB-lite"/>
    </source>
</evidence>
<accession>A0AAE1SJ45</accession>
<reference evidence="3" key="1">
    <citation type="submission" date="2023-12" db="EMBL/GenBank/DDBJ databases">
        <title>Genome assembly of Anisodus tanguticus.</title>
        <authorList>
            <person name="Wang Y.-J."/>
        </authorList>
    </citation>
    <scope>NUCLEOTIDE SEQUENCE</scope>
    <source>
        <strain evidence="3">KB-2021</strain>
        <tissue evidence="3">Leaf</tissue>
    </source>
</reference>
<dbReference type="Proteomes" id="UP001291623">
    <property type="component" value="Unassembled WGS sequence"/>
</dbReference>
<gene>
    <name evidence="3" type="ORF">RND71_010024</name>
</gene>
<evidence type="ECO:0000313" key="3">
    <source>
        <dbReference type="EMBL" id="KAK4370549.1"/>
    </source>
</evidence>
<feature type="region of interest" description="Disordered" evidence="2">
    <location>
        <begin position="129"/>
        <end position="156"/>
    </location>
</feature>
<keyword evidence="4" id="KW-1185">Reference proteome</keyword>
<dbReference type="GO" id="GO:0006457">
    <property type="term" value="P:protein folding"/>
    <property type="evidence" value="ECO:0007669"/>
    <property type="project" value="TreeGrafter"/>
</dbReference>
<dbReference type="PANTHER" id="PTHR18929:SF246">
    <property type="entry name" value="PROTEIN DISULFIDE ISOMERASE-LIKE 1-4"/>
    <property type="match status" value="1"/>
</dbReference>
<feature type="compositionally biased region" description="Low complexity" evidence="2">
    <location>
        <begin position="132"/>
        <end position="142"/>
    </location>
</feature>
<name>A0AAE1SJ45_9SOLA</name>
<evidence type="ECO:0000256" key="1">
    <source>
        <dbReference type="ARBA" id="ARBA00006347"/>
    </source>
</evidence>
<dbReference type="GO" id="GO:0005783">
    <property type="term" value="C:endoplasmic reticulum"/>
    <property type="evidence" value="ECO:0007669"/>
    <property type="project" value="TreeGrafter"/>
</dbReference>
<protein>
    <submittedName>
        <fullName evidence="3">Uncharacterized protein</fullName>
    </submittedName>
</protein>
<comment type="similarity">
    <text evidence="1">Belongs to the protein disulfide isomerase family.</text>
</comment>
<organism evidence="3 4">
    <name type="scientific">Anisodus tanguticus</name>
    <dbReference type="NCBI Taxonomy" id="243964"/>
    <lineage>
        <taxon>Eukaryota</taxon>
        <taxon>Viridiplantae</taxon>
        <taxon>Streptophyta</taxon>
        <taxon>Embryophyta</taxon>
        <taxon>Tracheophyta</taxon>
        <taxon>Spermatophyta</taxon>
        <taxon>Magnoliopsida</taxon>
        <taxon>eudicotyledons</taxon>
        <taxon>Gunneridae</taxon>
        <taxon>Pentapetalae</taxon>
        <taxon>asterids</taxon>
        <taxon>lamiids</taxon>
        <taxon>Solanales</taxon>
        <taxon>Solanaceae</taxon>
        <taxon>Solanoideae</taxon>
        <taxon>Hyoscyameae</taxon>
        <taxon>Anisodus</taxon>
    </lineage>
</organism>
<proteinExistence type="inferred from homology"/>
<dbReference type="EMBL" id="JAVYJV010000005">
    <property type="protein sequence ID" value="KAK4370549.1"/>
    <property type="molecule type" value="Genomic_DNA"/>
</dbReference>
<feature type="compositionally biased region" description="Basic and acidic residues" evidence="2">
    <location>
        <begin position="145"/>
        <end position="156"/>
    </location>
</feature>
<feature type="region of interest" description="Disordered" evidence="2">
    <location>
        <begin position="1"/>
        <end position="27"/>
    </location>
</feature>